<protein>
    <submittedName>
        <fullName evidence="1">Uncharacterized protein</fullName>
    </submittedName>
</protein>
<evidence type="ECO:0000313" key="1">
    <source>
        <dbReference type="EMBL" id="EFH85700.1"/>
    </source>
</evidence>
<organism evidence="1 2">
    <name type="scientific">Ktedonobacter racemifer DSM 44963</name>
    <dbReference type="NCBI Taxonomy" id="485913"/>
    <lineage>
        <taxon>Bacteria</taxon>
        <taxon>Bacillati</taxon>
        <taxon>Chloroflexota</taxon>
        <taxon>Ktedonobacteria</taxon>
        <taxon>Ktedonobacterales</taxon>
        <taxon>Ktedonobacteraceae</taxon>
        <taxon>Ktedonobacter</taxon>
    </lineage>
</organism>
<dbReference type="STRING" id="485913.Krac_6930"/>
<accession>D6TQ52</accession>
<keyword evidence="2" id="KW-1185">Reference proteome</keyword>
<dbReference type="RefSeq" id="WP_007909395.1">
    <property type="nucleotide sequence ID" value="NZ_ADVG01000002.1"/>
</dbReference>
<proteinExistence type="predicted"/>
<sequence length="131" mass="14542">MERASNQSEIARLLNQIETEYISATRGISGLKARGINAAATTNIGAFLHQMQLQHTQTKILMLPLGSWGKRLGSLLATDMSEAFKGMKSLFVQEPGIDPQRYQTVVSSLTAEWNAHQTQFDFFLASGQRQL</sequence>
<dbReference type="AlphaFoldDB" id="D6TQ52"/>
<reference evidence="1 2" key="1">
    <citation type="journal article" date="2011" name="Stand. Genomic Sci.">
        <title>Non-contiguous finished genome sequence and contextual data of the filamentous soil bacterium Ktedonobacter racemifer type strain (SOSP1-21).</title>
        <authorList>
            <person name="Chang Y.J."/>
            <person name="Land M."/>
            <person name="Hauser L."/>
            <person name="Chertkov O."/>
            <person name="Del Rio T.G."/>
            <person name="Nolan M."/>
            <person name="Copeland A."/>
            <person name="Tice H."/>
            <person name="Cheng J.F."/>
            <person name="Lucas S."/>
            <person name="Han C."/>
            <person name="Goodwin L."/>
            <person name="Pitluck S."/>
            <person name="Ivanova N."/>
            <person name="Ovchinikova G."/>
            <person name="Pati A."/>
            <person name="Chen A."/>
            <person name="Palaniappan K."/>
            <person name="Mavromatis K."/>
            <person name="Liolios K."/>
            <person name="Brettin T."/>
            <person name="Fiebig A."/>
            <person name="Rohde M."/>
            <person name="Abt B."/>
            <person name="Goker M."/>
            <person name="Detter J.C."/>
            <person name="Woyke T."/>
            <person name="Bristow J."/>
            <person name="Eisen J.A."/>
            <person name="Markowitz V."/>
            <person name="Hugenholtz P."/>
            <person name="Kyrpides N.C."/>
            <person name="Klenk H.P."/>
            <person name="Lapidus A."/>
        </authorList>
    </citation>
    <scope>NUCLEOTIDE SEQUENCE [LARGE SCALE GENOMIC DNA]</scope>
    <source>
        <strain evidence="2">DSM 44963</strain>
    </source>
</reference>
<dbReference type="Proteomes" id="UP000004508">
    <property type="component" value="Unassembled WGS sequence"/>
</dbReference>
<gene>
    <name evidence="1" type="ORF">Krac_6930</name>
</gene>
<evidence type="ECO:0000313" key="2">
    <source>
        <dbReference type="Proteomes" id="UP000004508"/>
    </source>
</evidence>
<comment type="caution">
    <text evidence="1">The sequence shown here is derived from an EMBL/GenBank/DDBJ whole genome shotgun (WGS) entry which is preliminary data.</text>
</comment>
<dbReference type="InParanoid" id="D6TQ52"/>
<name>D6TQ52_KTERA</name>
<dbReference type="EMBL" id="ADVG01000002">
    <property type="protein sequence ID" value="EFH85700.1"/>
    <property type="molecule type" value="Genomic_DNA"/>
</dbReference>